<evidence type="ECO:0000256" key="2">
    <source>
        <dbReference type="ARBA" id="ARBA00004611"/>
    </source>
</evidence>
<evidence type="ECO:0000256" key="11">
    <source>
        <dbReference type="SAM" id="MobiDB-lite"/>
    </source>
</evidence>
<evidence type="ECO:0000256" key="6">
    <source>
        <dbReference type="ARBA" id="ARBA00022846"/>
    </source>
</evidence>
<evidence type="ECO:0000256" key="4">
    <source>
        <dbReference type="ARBA" id="ARBA00021752"/>
    </source>
</evidence>
<keyword evidence="13" id="KW-1185">Reference proteome</keyword>
<dbReference type="Proteomes" id="UP000233080">
    <property type="component" value="Unassembled WGS sequence"/>
</dbReference>
<dbReference type="InterPro" id="IPR042815">
    <property type="entry name" value="DRC10"/>
</dbReference>
<keyword evidence="6" id="KW-0282">Flagellum</keyword>
<evidence type="ECO:0000256" key="3">
    <source>
        <dbReference type="ARBA" id="ARBA00009071"/>
    </source>
</evidence>
<dbReference type="AlphaFoldDB" id="A0A2K5J4Z4"/>
<comment type="function">
    <text evidence="1">Component of the nexin-dynein regulatory complex (N-DRC), a key regulator of ciliary/flagellar motility which maintains the alignment and integrity of the distal axoneme and regulates microtubule sliding in motile axonemes.</text>
</comment>
<feature type="coiled-coil region" evidence="10">
    <location>
        <begin position="91"/>
        <end position="125"/>
    </location>
</feature>
<keyword evidence="7" id="KW-0969">Cilium</keyword>
<evidence type="ECO:0000256" key="7">
    <source>
        <dbReference type="ARBA" id="ARBA00023069"/>
    </source>
</evidence>
<dbReference type="Ensembl" id="ENSCANT00000046860.1">
    <property type="protein sequence ID" value="ENSCANP00000023867.1"/>
    <property type="gene ID" value="ENSCANG00000035339.1"/>
</dbReference>
<keyword evidence="10" id="KW-0175">Coiled coil</keyword>
<evidence type="ECO:0000256" key="9">
    <source>
        <dbReference type="ARBA" id="ARBA00023273"/>
    </source>
</evidence>
<evidence type="ECO:0000256" key="8">
    <source>
        <dbReference type="ARBA" id="ARBA00023212"/>
    </source>
</evidence>
<feature type="coiled-coil region" evidence="10">
    <location>
        <begin position="212"/>
        <end position="304"/>
    </location>
</feature>
<keyword evidence="5" id="KW-0963">Cytoplasm</keyword>
<evidence type="ECO:0000313" key="12">
    <source>
        <dbReference type="Ensembl" id="ENSCANP00000023867.1"/>
    </source>
</evidence>
<keyword evidence="9" id="KW-0966">Cell projection</keyword>
<proteinExistence type="inferred from homology"/>
<accession>A0A2K5J4Z4</accession>
<evidence type="ECO:0000256" key="10">
    <source>
        <dbReference type="SAM" id="Coils"/>
    </source>
</evidence>
<comment type="subcellular location">
    <subcellularLocation>
        <location evidence="2">Cytoplasm</location>
        <location evidence="2">Cytoskeleton</location>
        <location evidence="2">Flagellum axoneme</location>
    </subcellularLocation>
</comment>
<reference evidence="12" key="2">
    <citation type="submission" date="2025-09" db="UniProtKB">
        <authorList>
            <consortium name="Ensembl"/>
        </authorList>
    </citation>
    <scope>IDENTIFICATION</scope>
</reference>
<sequence length="411" mass="46984">MDLDILAMAPLYQAPAINRIGPKTDPSKRPADPLKPLVPSRTKLTTIEAKRIMSILDEAIYKVELVTLLSYVASNREDVEGMLGEDIMRAVREHEDLCQVLLENIRCLKEKERQLQEQEEAEEEGWLRDRLLSIELQKSSLSPLTQQIKDSTKNVLRLLLSNPQAARLLQMQTQSRSAEAQNFIDSLIELRGFLFEKLVTSPMEARDKAQFIQDINRQNSNNQQIIDTLENELAERMKNRNAEVEKENFVIQELKNHLHQVLKFSENSLLRTKQEAEKQQKADFRASQARVAKIQQEILQLQSQFYNLVMENREAEQALRKREAGRMGRWGPWGRGRVGLSHHSWRSSSVGQGRAAPATQEVAWWREGHRSREGPNPSQCLLGGRKGQHIGLGMGDRETGTLSQHCCMPAL</sequence>
<keyword evidence="8" id="KW-0206">Cytoskeleton</keyword>
<feature type="region of interest" description="Disordered" evidence="11">
    <location>
        <begin position="368"/>
        <end position="387"/>
    </location>
</feature>
<name>A0A2K5J4Z4_COLAP</name>
<evidence type="ECO:0000256" key="5">
    <source>
        <dbReference type="ARBA" id="ARBA00022490"/>
    </source>
</evidence>
<evidence type="ECO:0000313" key="13">
    <source>
        <dbReference type="Proteomes" id="UP000233080"/>
    </source>
</evidence>
<organism evidence="12 13">
    <name type="scientific">Colobus angolensis palliatus</name>
    <name type="common">Peters' Angolan colobus</name>
    <dbReference type="NCBI Taxonomy" id="336983"/>
    <lineage>
        <taxon>Eukaryota</taxon>
        <taxon>Metazoa</taxon>
        <taxon>Chordata</taxon>
        <taxon>Craniata</taxon>
        <taxon>Vertebrata</taxon>
        <taxon>Euteleostomi</taxon>
        <taxon>Mammalia</taxon>
        <taxon>Eutheria</taxon>
        <taxon>Euarchontoglires</taxon>
        <taxon>Primates</taxon>
        <taxon>Haplorrhini</taxon>
        <taxon>Catarrhini</taxon>
        <taxon>Cercopithecidae</taxon>
        <taxon>Colobinae</taxon>
        <taxon>Colobus</taxon>
    </lineage>
</organism>
<dbReference type="PANTHER" id="PTHR31598">
    <property type="entry name" value="IQ DOMAIN-CONTAINING PROTEIN D"/>
    <property type="match status" value="1"/>
</dbReference>
<protein>
    <recommendedName>
        <fullName evidence="4">Dynein regulatory complex protein 10</fullName>
    </recommendedName>
</protein>
<comment type="similarity">
    <text evidence="3">Belongs to the DRC10 family.</text>
</comment>
<evidence type="ECO:0000256" key="1">
    <source>
        <dbReference type="ARBA" id="ARBA00003029"/>
    </source>
</evidence>
<reference evidence="12" key="1">
    <citation type="submission" date="2025-08" db="UniProtKB">
        <authorList>
            <consortium name="Ensembl"/>
        </authorList>
    </citation>
    <scope>IDENTIFICATION</scope>
</reference>
<dbReference type="PANTHER" id="PTHR31598:SF1">
    <property type="entry name" value="DYNEIN REGULATORY COMPLEX PROTEIN 10"/>
    <property type="match status" value="1"/>
</dbReference>